<sequence length="131" mass="14431">MEAVVFGSRCFFGSNSRAGSYRDNLCKSPEYSQDIVQFIAGIADRVESRAAVPGGGCSLHLDKVVFAAVGDYPKDRIAYGRPGVEHVIESLRQDHVNARCLHRFTQRVLDVTAAIDFAPTRLEIALFFPPT</sequence>
<dbReference type="EMBL" id="CP063845">
    <property type="protein sequence ID" value="UFP93997.1"/>
    <property type="molecule type" value="Genomic_DNA"/>
</dbReference>
<proteinExistence type="predicted"/>
<reference evidence="1 2" key="1">
    <citation type="journal article" date="2021" name="Genome Biol. Evol.">
        <title>Complete Genome Sequencing of a Novel Gloeobacter Species from a Waterfall Cave in Mexico.</title>
        <authorList>
            <person name="Saw J.H."/>
            <person name="Cardona T."/>
            <person name="Montejano G."/>
        </authorList>
    </citation>
    <scope>NUCLEOTIDE SEQUENCE [LARGE SCALE GENOMIC DNA]</scope>
    <source>
        <strain evidence="1">MG652769</strain>
    </source>
</reference>
<dbReference type="Proteomes" id="UP001054846">
    <property type="component" value="Chromosome"/>
</dbReference>
<protein>
    <submittedName>
        <fullName evidence="1">Uncharacterized protein</fullName>
    </submittedName>
</protein>
<accession>A0ABY3PK23</accession>
<name>A0ABY3PK23_9CYAN</name>
<keyword evidence="2" id="KW-1185">Reference proteome</keyword>
<evidence type="ECO:0000313" key="1">
    <source>
        <dbReference type="EMBL" id="UFP93997.1"/>
    </source>
</evidence>
<organism evidence="1 2">
    <name type="scientific">Gloeobacter morelensis MG652769</name>
    <dbReference type="NCBI Taxonomy" id="2781736"/>
    <lineage>
        <taxon>Bacteria</taxon>
        <taxon>Bacillati</taxon>
        <taxon>Cyanobacteriota</taxon>
        <taxon>Cyanophyceae</taxon>
        <taxon>Gloeobacterales</taxon>
        <taxon>Gloeobacteraceae</taxon>
        <taxon>Gloeobacter</taxon>
        <taxon>Gloeobacter morelensis</taxon>
    </lineage>
</organism>
<dbReference type="RefSeq" id="WP_230841056.1">
    <property type="nucleotide sequence ID" value="NZ_CP063845.1"/>
</dbReference>
<evidence type="ECO:0000313" key="2">
    <source>
        <dbReference type="Proteomes" id="UP001054846"/>
    </source>
</evidence>
<gene>
    <name evidence="1" type="ORF">ISF26_19875</name>
</gene>